<keyword evidence="1" id="KW-0539">Nucleus</keyword>
<dbReference type="EMBL" id="JBCNJP010000019">
    <property type="protein sequence ID" value="KAK9062770.1"/>
    <property type="molecule type" value="Genomic_DNA"/>
</dbReference>
<evidence type="ECO:0000313" key="3">
    <source>
        <dbReference type="EMBL" id="KAK9062770.1"/>
    </source>
</evidence>
<dbReference type="Pfam" id="PF02136">
    <property type="entry name" value="NTF2"/>
    <property type="match status" value="1"/>
</dbReference>
<reference evidence="3 4" key="1">
    <citation type="submission" date="2024-04" db="EMBL/GenBank/DDBJ databases">
        <title>The reference genome of an endangered Asteraceae, Deinandra increscens subsp. villosa, native to the Central Coast of California.</title>
        <authorList>
            <person name="Guilliams M."/>
            <person name="Hasenstab-Lehman K."/>
            <person name="Meyer R."/>
            <person name="Mcevoy S."/>
        </authorList>
    </citation>
    <scope>NUCLEOTIDE SEQUENCE [LARGE SCALE GENOMIC DNA]</scope>
    <source>
        <tissue evidence="3">Leaf</tissue>
    </source>
</reference>
<dbReference type="GO" id="GO:0015031">
    <property type="term" value="P:protein transport"/>
    <property type="evidence" value="ECO:0007669"/>
    <property type="project" value="UniProtKB-KW"/>
</dbReference>
<dbReference type="SUPFAM" id="SSF54427">
    <property type="entry name" value="NTF2-like"/>
    <property type="match status" value="1"/>
</dbReference>
<dbReference type="InterPro" id="IPR002075">
    <property type="entry name" value="NTF2_dom"/>
</dbReference>
<keyword evidence="4" id="KW-1185">Reference proteome</keyword>
<dbReference type="Gene3D" id="3.10.450.50">
    <property type="match status" value="1"/>
</dbReference>
<comment type="subcellular location">
    <subcellularLocation>
        <location evidence="1">Cytoplasm</location>
    </subcellularLocation>
    <subcellularLocation>
        <location evidence="1">Nucleus</location>
    </subcellularLocation>
</comment>
<dbReference type="Proteomes" id="UP001408789">
    <property type="component" value="Unassembled WGS sequence"/>
</dbReference>
<evidence type="ECO:0000256" key="1">
    <source>
        <dbReference type="RuleBase" id="RU369002"/>
    </source>
</evidence>
<evidence type="ECO:0000259" key="2">
    <source>
        <dbReference type="PROSITE" id="PS50177"/>
    </source>
</evidence>
<dbReference type="AlphaFoldDB" id="A0AAP0CTL6"/>
<dbReference type="GO" id="GO:0005737">
    <property type="term" value="C:cytoplasm"/>
    <property type="evidence" value="ECO:0007669"/>
    <property type="project" value="UniProtKB-SubCell"/>
</dbReference>
<comment type="function">
    <text evidence="1">Has a role in nuclear-cytoplasmic transport of proteins and mRNAs.</text>
</comment>
<keyword evidence="1" id="KW-0653">Protein transport</keyword>
<dbReference type="PROSITE" id="PS50177">
    <property type="entry name" value="NTF2_DOMAIN"/>
    <property type="match status" value="1"/>
</dbReference>
<dbReference type="GO" id="GO:0005634">
    <property type="term" value="C:nucleus"/>
    <property type="evidence" value="ECO:0007669"/>
    <property type="project" value="UniProtKB-SubCell"/>
</dbReference>
<evidence type="ECO:0000313" key="4">
    <source>
        <dbReference type="Proteomes" id="UP001408789"/>
    </source>
</evidence>
<keyword evidence="1" id="KW-0813">Transport</keyword>
<dbReference type="PANTHER" id="PTHR12612">
    <property type="entry name" value="NUCLEAR TRANSPORT FACTOR 2"/>
    <property type="match status" value="1"/>
</dbReference>
<gene>
    <name evidence="3" type="ORF">SSX86_019960</name>
</gene>
<protein>
    <recommendedName>
        <fullName evidence="1">NTF2-related export protein</fullName>
    </recommendedName>
</protein>
<feature type="domain" description="NTF2" evidence="2">
    <location>
        <begin position="97"/>
        <end position="130"/>
    </location>
</feature>
<sequence>MAKSSADDLDLRRACDTAMEGTRQKVILSIRVAKRRCIWGKSGKIGKGQIAKPRVLAVSTHIFYIYPPSTINTHTKTLFPFLYIRWRRAAEMDPDAVAKPFVEHYYSTFDTNRATLANLYQESSMLTFEGRYRDLPTSSRS</sequence>
<dbReference type="InterPro" id="IPR045875">
    <property type="entry name" value="NTF2"/>
</dbReference>
<dbReference type="GO" id="GO:0006913">
    <property type="term" value="P:nucleocytoplasmic transport"/>
    <property type="evidence" value="ECO:0007669"/>
    <property type="project" value="UniProtKB-UniRule"/>
</dbReference>
<proteinExistence type="predicted"/>
<comment type="caution">
    <text evidence="3">The sequence shown here is derived from an EMBL/GenBank/DDBJ whole genome shotgun (WGS) entry which is preliminary data.</text>
</comment>
<accession>A0AAP0CTL6</accession>
<keyword evidence="1" id="KW-0963">Cytoplasm</keyword>
<dbReference type="InterPro" id="IPR032710">
    <property type="entry name" value="NTF2-like_dom_sf"/>
</dbReference>
<name>A0AAP0CTL6_9ASTR</name>
<organism evidence="3 4">
    <name type="scientific">Deinandra increscens subsp. villosa</name>
    <dbReference type="NCBI Taxonomy" id="3103831"/>
    <lineage>
        <taxon>Eukaryota</taxon>
        <taxon>Viridiplantae</taxon>
        <taxon>Streptophyta</taxon>
        <taxon>Embryophyta</taxon>
        <taxon>Tracheophyta</taxon>
        <taxon>Spermatophyta</taxon>
        <taxon>Magnoliopsida</taxon>
        <taxon>eudicotyledons</taxon>
        <taxon>Gunneridae</taxon>
        <taxon>Pentapetalae</taxon>
        <taxon>asterids</taxon>
        <taxon>campanulids</taxon>
        <taxon>Asterales</taxon>
        <taxon>Asteraceae</taxon>
        <taxon>Asteroideae</taxon>
        <taxon>Heliantheae alliance</taxon>
        <taxon>Madieae</taxon>
        <taxon>Madiinae</taxon>
        <taxon>Deinandra</taxon>
    </lineage>
</organism>
<dbReference type="InterPro" id="IPR018222">
    <property type="entry name" value="Nuclear_transport_factor_2_euk"/>
</dbReference>
<dbReference type="GO" id="GO:0051028">
    <property type="term" value="P:mRNA transport"/>
    <property type="evidence" value="ECO:0007669"/>
    <property type="project" value="UniProtKB-UniRule"/>
</dbReference>